<reference evidence="1" key="1">
    <citation type="submission" date="2020-03" db="EMBL/GenBank/DDBJ databases">
        <title>The deep terrestrial virosphere.</title>
        <authorList>
            <person name="Holmfeldt K."/>
            <person name="Nilsson E."/>
            <person name="Simone D."/>
            <person name="Lopez-Fernandez M."/>
            <person name="Wu X."/>
            <person name="de Brujin I."/>
            <person name="Lundin D."/>
            <person name="Andersson A."/>
            <person name="Bertilsson S."/>
            <person name="Dopson M."/>
        </authorList>
    </citation>
    <scope>NUCLEOTIDE SEQUENCE</scope>
    <source>
        <strain evidence="1">MM415B03362</strain>
    </source>
</reference>
<accession>A0A6M3LAR0</accession>
<proteinExistence type="predicted"/>
<dbReference type="EMBL" id="MT142988">
    <property type="protein sequence ID" value="QJA91449.1"/>
    <property type="molecule type" value="Genomic_DNA"/>
</dbReference>
<evidence type="ECO:0000313" key="1">
    <source>
        <dbReference type="EMBL" id="QJA91449.1"/>
    </source>
</evidence>
<gene>
    <name evidence="1" type="ORF">MM415B03362_0013</name>
</gene>
<sequence>MERKDILEAIKEIKKAAKKEDDEVAHGLEDKLMQSFIEYVANRKDSLGQKAKLVLSTERIKFERYSS</sequence>
<dbReference type="AlphaFoldDB" id="A0A6M3LAR0"/>
<name>A0A6M3LAR0_9ZZZZ</name>
<protein>
    <submittedName>
        <fullName evidence="1">Uncharacterized protein</fullName>
    </submittedName>
</protein>
<organism evidence="1">
    <name type="scientific">viral metagenome</name>
    <dbReference type="NCBI Taxonomy" id="1070528"/>
    <lineage>
        <taxon>unclassified sequences</taxon>
        <taxon>metagenomes</taxon>
        <taxon>organismal metagenomes</taxon>
    </lineage>
</organism>